<dbReference type="InterPro" id="IPR051677">
    <property type="entry name" value="AfsR-DnrI-RedD_regulator"/>
</dbReference>
<dbReference type="InterPro" id="IPR036388">
    <property type="entry name" value="WH-like_DNA-bd_sf"/>
</dbReference>
<dbReference type="GO" id="GO:0003677">
    <property type="term" value="F:DNA binding"/>
    <property type="evidence" value="ECO:0007669"/>
    <property type="project" value="UniProtKB-KW"/>
</dbReference>
<evidence type="ECO:0000313" key="5">
    <source>
        <dbReference type="Proteomes" id="UP000277279"/>
    </source>
</evidence>
<dbReference type="OrthoDB" id="9807521at2"/>
<dbReference type="SUPFAM" id="SSF48452">
    <property type="entry name" value="TPR-like"/>
    <property type="match status" value="2"/>
</dbReference>
<dbReference type="Gene3D" id="1.25.40.10">
    <property type="entry name" value="Tetratricopeptide repeat domain"/>
    <property type="match status" value="2"/>
</dbReference>
<keyword evidence="3" id="KW-0238">DNA-binding</keyword>
<dbReference type="Proteomes" id="UP000518315">
    <property type="component" value="Unassembled WGS sequence"/>
</dbReference>
<dbReference type="RefSeq" id="WP_125849822.1">
    <property type="nucleotide sequence ID" value="NZ_JACHXH010000030.1"/>
</dbReference>
<protein>
    <submittedName>
        <fullName evidence="4">Adenylate cyclase</fullName>
    </submittedName>
    <submittedName>
        <fullName evidence="3">TolB-like protein/DNA-binding SARP family transcriptional activator</fullName>
    </submittedName>
</protein>
<reference evidence="3 6" key="2">
    <citation type="submission" date="2020-08" db="EMBL/GenBank/DDBJ databases">
        <title>Genomic Encyclopedia of Type Strains, Phase III (KMG-III): the genomes of soil and plant-associated and newly described type strains.</title>
        <authorList>
            <person name="Whitman W."/>
        </authorList>
    </citation>
    <scope>NUCLEOTIDE SEQUENCE [LARGE SCALE GENOMIC DNA]</scope>
    <source>
        <strain evidence="3 6">CECT 4113</strain>
    </source>
</reference>
<evidence type="ECO:0000259" key="2">
    <source>
        <dbReference type="SMART" id="SM01043"/>
    </source>
</evidence>
<dbReference type="Pfam" id="PF03704">
    <property type="entry name" value="BTAD"/>
    <property type="match status" value="1"/>
</dbReference>
<dbReference type="Gene3D" id="3.40.50.10070">
    <property type="entry name" value="TolB, N-terminal domain"/>
    <property type="match status" value="1"/>
</dbReference>
<dbReference type="SMART" id="SM01043">
    <property type="entry name" value="BTAD"/>
    <property type="match status" value="1"/>
</dbReference>
<reference evidence="4 5" key="1">
    <citation type="submission" date="2018-11" db="EMBL/GenBank/DDBJ databases">
        <authorList>
            <person name="Huo Y."/>
        </authorList>
    </citation>
    <scope>NUCLEOTIDE SEQUENCE [LARGE SCALE GENOMIC DNA]</scope>
    <source>
        <strain evidence="4 5">DSM 30132</strain>
    </source>
</reference>
<evidence type="ECO:0000313" key="3">
    <source>
        <dbReference type="EMBL" id="MBB3138271.1"/>
    </source>
</evidence>
<evidence type="ECO:0000313" key="4">
    <source>
        <dbReference type="EMBL" id="RSB63477.1"/>
    </source>
</evidence>
<feature type="region of interest" description="Disordered" evidence="1">
    <location>
        <begin position="221"/>
        <end position="271"/>
    </location>
</feature>
<name>A0A3R9B1H5_9HYPH</name>
<dbReference type="Proteomes" id="UP000277279">
    <property type="component" value="Unassembled WGS sequence"/>
</dbReference>
<feature type="domain" description="Bacterial transcriptional activator" evidence="2">
    <location>
        <begin position="94"/>
        <end position="234"/>
    </location>
</feature>
<proteinExistence type="predicted"/>
<comment type="caution">
    <text evidence="4">The sequence shown here is derived from an EMBL/GenBank/DDBJ whole genome shotgun (WGS) entry which is preliminary data.</text>
</comment>
<gene>
    <name evidence="4" type="ORF">EFD55_28745</name>
    <name evidence="3" type="ORF">FHS26_006049</name>
</gene>
<dbReference type="InterPro" id="IPR011990">
    <property type="entry name" value="TPR-like_helical_dom_sf"/>
</dbReference>
<dbReference type="EMBL" id="RJJT01000028">
    <property type="protein sequence ID" value="RSB63477.1"/>
    <property type="molecule type" value="Genomic_DNA"/>
</dbReference>
<keyword evidence="6" id="KW-1185">Reference proteome</keyword>
<dbReference type="PANTHER" id="PTHR35807">
    <property type="entry name" value="TRANSCRIPTIONAL REGULATOR REDD-RELATED"/>
    <property type="match status" value="1"/>
</dbReference>
<dbReference type="InterPro" id="IPR005158">
    <property type="entry name" value="BTAD"/>
</dbReference>
<dbReference type="EMBL" id="JACHXH010000030">
    <property type="protein sequence ID" value="MBB3138271.1"/>
    <property type="molecule type" value="Genomic_DNA"/>
</dbReference>
<organism evidence="4 5">
    <name type="scientific">Rhizobium pisi</name>
    <dbReference type="NCBI Taxonomy" id="574561"/>
    <lineage>
        <taxon>Bacteria</taxon>
        <taxon>Pseudomonadati</taxon>
        <taxon>Pseudomonadota</taxon>
        <taxon>Alphaproteobacteria</taxon>
        <taxon>Hyphomicrobiales</taxon>
        <taxon>Rhizobiaceae</taxon>
        <taxon>Rhizobium/Agrobacterium group</taxon>
        <taxon>Rhizobium</taxon>
    </lineage>
</organism>
<evidence type="ECO:0000256" key="1">
    <source>
        <dbReference type="SAM" id="MobiDB-lite"/>
    </source>
</evidence>
<evidence type="ECO:0000313" key="6">
    <source>
        <dbReference type="Proteomes" id="UP000518315"/>
    </source>
</evidence>
<dbReference type="AlphaFoldDB" id="A0A3R9B1H5"/>
<dbReference type="Gene3D" id="1.10.10.10">
    <property type="entry name" value="Winged helix-like DNA-binding domain superfamily/Winged helix DNA-binding domain"/>
    <property type="match status" value="1"/>
</dbReference>
<sequence length="667" mass="73690">MRIRLLGGLDVTSPEGEPIRFSMRKTSLLFAALVLAGRRGHRREPLAEAFWPGRGDAQARNSLRQALVDIRRSFPNGIEGDQDGVVLKADMHEVDVWLFDRKLEEGRPADLALAADLYRDDILTGVSIPEELGEWFGFYRTTYRRKALQLVERLSLVLPAAGSAEEIACESLAERLLASDPTAEPAHRALIRIHAGRGHENAARRQFELCHAALKKHVGAEPEAETSALTASLRPRDGNENLRAIPPVQGVAEPRGVARPPVPPSHSDRPSVAVLPFQNLSGDKEQDYFADGIVEDIITKLAQFRHLFVIACQSSFAYRGEPVDLRQIGLNLGVRYIVEGSVRRAGERLRISGQLIDSSSGLHLWADRFDGALMDVFDLQDQIASSIVGAITPRVEEAEIERSKRKPTESLDAYDYYLRGVAIHDRTAISRDSIDAALQLFMKAIERDPAFAAAYARAARCYASRKSHRWMADPAKETAEATGLARRAIELGRDDAIALSYGCYVLGYVGGDLDESALCIDRALALNANLAVAWGYSAWIEACLGEPDKAVERAALAMRLSPRDPRLFAWEFNTALACFCAGRHMDAVGWARRALRSQPNYASAIRVTAASYALEGQILQANEMMARLRQLDPTLRLSNLSDVLPPFRRPGDRANYIEGLRRAGLPE</sequence>
<accession>A0A3R9B1H5</accession>